<feature type="domain" description="Lysozyme inhibitor LprI-like N-terminal" evidence="2">
    <location>
        <begin position="35"/>
        <end position="123"/>
    </location>
</feature>
<reference evidence="3 4" key="1">
    <citation type="submission" date="2019-01" db="EMBL/GenBank/DDBJ databases">
        <title>Vibrio BEI176 sp. nov, a marine bacterium isolated from China: eastern marignal seas.</title>
        <authorList>
            <person name="Li B."/>
        </authorList>
    </citation>
    <scope>NUCLEOTIDE SEQUENCE [LARGE SCALE GENOMIC DNA]</scope>
    <source>
        <strain evidence="3 4">BEI176</strain>
    </source>
</reference>
<keyword evidence="1" id="KW-0732">Signal</keyword>
<dbReference type="Proteomes" id="UP000297753">
    <property type="component" value="Unassembled WGS sequence"/>
</dbReference>
<dbReference type="Gene3D" id="1.20.1270.180">
    <property type="match status" value="1"/>
</dbReference>
<organism evidence="3 4">
    <name type="scientific">Vibrio ouci</name>
    <dbReference type="NCBI Taxonomy" id="2499078"/>
    <lineage>
        <taxon>Bacteria</taxon>
        <taxon>Pseudomonadati</taxon>
        <taxon>Pseudomonadota</taxon>
        <taxon>Gammaproteobacteria</taxon>
        <taxon>Vibrionales</taxon>
        <taxon>Vibrionaceae</taxon>
        <taxon>Vibrio</taxon>
    </lineage>
</organism>
<keyword evidence="4" id="KW-1185">Reference proteome</keyword>
<name>A0A4Y8W9F9_9VIBR</name>
<evidence type="ECO:0000256" key="1">
    <source>
        <dbReference type="SAM" id="SignalP"/>
    </source>
</evidence>
<proteinExistence type="predicted"/>
<dbReference type="OrthoDB" id="7340239at2"/>
<evidence type="ECO:0000259" key="2">
    <source>
        <dbReference type="Pfam" id="PF07007"/>
    </source>
</evidence>
<evidence type="ECO:0000313" key="4">
    <source>
        <dbReference type="Proteomes" id="UP000297753"/>
    </source>
</evidence>
<gene>
    <name evidence="3" type="ORF">ELS82_23230</name>
</gene>
<sequence length="127" mass="14646">MRKFLVLILCCSSFSLSAESNVEDCQLFGSLCELQANFELADKELNDVYKNIMNQINSGELSDRTLVDSAELKQSLLSSQRIWLQFKKSNCDAFYVLQSGGSQRNEARMECEIEMTKERTNYLISWY</sequence>
<evidence type="ECO:0000313" key="3">
    <source>
        <dbReference type="EMBL" id="TFH89253.1"/>
    </source>
</evidence>
<feature type="signal peptide" evidence="1">
    <location>
        <begin position="1"/>
        <end position="18"/>
    </location>
</feature>
<dbReference type="EMBL" id="SATR01000088">
    <property type="protein sequence ID" value="TFH89253.1"/>
    <property type="molecule type" value="Genomic_DNA"/>
</dbReference>
<dbReference type="AlphaFoldDB" id="A0A4Y8W9F9"/>
<protein>
    <submittedName>
        <fullName evidence="3">DUF1311 domain-containing protein</fullName>
    </submittedName>
</protein>
<feature type="chain" id="PRO_5021306335" evidence="1">
    <location>
        <begin position="19"/>
        <end position="127"/>
    </location>
</feature>
<comment type="caution">
    <text evidence="3">The sequence shown here is derived from an EMBL/GenBank/DDBJ whole genome shotgun (WGS) entry which is preliminary data.</text>
</comment>
<accession>A0A4Y8W9F9</accession>
<dbReference type="InterPro" id="IPR009739">
    <property type="entry name" value="LprI-like_N"/>
</dbReference>
<dbReference type="Pfam" id="PF07007">
    <property type="entry name" value="LprI"/>
    <property type="match status" value="1"/>
</dbReference>
<dbReference type="RefSeq" id="WP_052437390.1">
    <property type="nucleotide sequence ID" value="NZ_SATR01000088.1"/>
</dbReference>